<accession>A0ABU2AUH6</accession>
<protein>
    <submittedName>
        <fullName evidence="1">Uncharacterized protein</fullName>
    </submittedName>
</protein>
<comment type="caution">
    <text evidence="1">The sequence shown here is derived from an EMBL/GenBank/DDBJ whole genome shotgun (WGS) entry which is preliminary data.</text>
</comment>
<keyword evidence="2" id="KW-1185">Reference proteome</keyword>
<evidence type="ECO:0000313" key="2">
    <source>
        <dbReference type="Proteomes" id="UP001183604"/>
    </source>
</evidence>
<reference evidence="1 2" key="1">
    <citation type="submission" date="2023-07" db="EMBL/GenBank/DDBJ databases">
        <title>Sequencing the genomes of 1000 actinobacteria strains.</title>
        <authorList>
            <person name="Klenk H.-P."/>
        </authorList>
    </citation>
    <scope>NUCLEOTIDE SEQUENCE [LARGE SCALE GENOMIC DNA]</scope>
    <source>
        <strain evidence="1 2">DSM 44724</strain>
    </source>
</reference>
<evidence type="ECO:0000313" key="1">
    <source>
        <dbReference type="EMBL" id="MDR7340670.1"/>
    </source>
</evidence>
<dbReference type="Proteomes" id="UP001183604">
    <property type="component" value="Unassembled WGS sequence"/>
</dbReference>
<dbReference type="RefSeq" id="WP_310286077.1">
    <property type="nucleotide sequence ID" value="NZ_BAAAOM010000001.1"/>
</dbReference>
<sequence>MSESDARNGVGRDNFGFATWVAAHAAELAVLGPGTHHGEWYGAGIGHGYGLTERRFALLDLSRWHRGLPDGAPATLGIVPVLAECEGARLNATLVKCLARLAKGGSLLVAGAAAEGVVASSAADPRFHIEAAGVPGQAVS</sequence>
<name>A0ABU2AUH6_9ACTN</name>
<dbReference type="EMBL" id="JAVDYD010000001">
    <property type="protein sequence ID" value="MDR7340670.1"/>
    <property type="molecule type" value="Genomic_DNA"/>
</dbReference>
<organism evidence="1 2">
    <name type="scientific">Glycomyces lechevalierae</name>
    <dbReference type="NCBI Taxonomy" id="256034"/>
    <lineage>
        <taxon>Bacteria</taxon>
        <taxon>Bacillati</taxon>
        <taxon>Actinomycetota</taxon>
        <taxon>Actinomycetes</taxon>
        <taxon>Glycomycetales</taxon>
        <taxon>Glycomycetaceae</taxon>
        <taxon>Glycomyces</taxon>
    </lineage>
</organism>
<gene>
    <name evidence="1" type="ORF">J2S69_004389</name>
</gene>
<proteinExistence type="predicted"/>